<dbReference type="AlphaFoldDB" id="A0A6A6JZ45"/>
<proteinExistence type="predicted"/>
<dbReference type="GeneID" id="54550559"/>
<accession>A0A6A6JZ45</accession>
<evidence type="ECO:0000313" key="2">
    <source>
        <dbReference type="Proteomes" id="UP000800097"/>
    </source>
</evidence>
<protein>
    <submittedName>
        <fullName evidence="1">Uncharacterized protein</fullName>
    </submittedName>
</protein>
<dbReference type="Proteomes" id="UP000800097">
    <property type="component" value="Unassembled WGS sequence"/>
</dbReference>
<sequence length="128" mass="14432">MASEASPFVQRIIDVIEHHFGKHGVTLMPQKLLDVARKIDFIICARYGKPSLVQIHSATFYLFAIPEYDANLDRGFKVSLVYDGNPRPVINIYVRGEEYNAGRAVELFFSIVDARVLSILDGETQEST</sequence>
<keyword evidence="2" id="KW-1185">Reference proteome</keyword>
<dbReference type="EMBL" id="ML986484">
    <property type="protein sequence ID" value="KAF2281118.1"/>
    <property type="molecule type" value="Genomic_DNA"/>
</dbReference>
<organism evidence="1 2">
    <name type="scientific">Westerdykella ornata</name>
    <dbReference type="NCBI Taxonomy" id="318751"/>
    <lineage>
        <taxon>Eukaryota</taxon>
        <taxon>Fungi</taxon>
        <taxon>Dikarya</taxon>
        <taxon>Ascomycota</taxon>
        <taxon>Pezizomycotina</taxon>
        <taxon>Dothideomycetes</taxon>
        <taxon>Pleosporomycetidae</taxon>
        <taxon>Pleosporales</taxon>
        <taxon>Sporormiaceae</taxon>
        <taxon>Westerdykella</taxon>
    </lineage>
</organism>
<name>A0A6A6JZ45_WESOR</name>
<gene>
    <name evidence="1" type="ORF">EI97DRAFT_429180</name>
</gene>
<reference evidence="1" key="1">
    <citation type="journal article" date="2020" name="Stud. Mycol.">
        <title>101 Dothideomycetes genomes: a test case for predicting lifestyles and emergence of pathogens.</title>
        <authorList>
            <person name="Haridas S."/>
            <person name="Albert R."/>
            <person name="Binder M."/>
            <person name="Bloem J."/>
            <person name="Labutti K."/>
            <person name="Salamov A."/>
            <person name="Andreopoulos B."/>
            <person name="Baker S."/>
            <person name="Barry K."/>
            <person name="Bills G."/>
            <person name="Bluhm B."/>
            <person name="Cannon C."/>
            <person name="Castanera R."/>
            <person name="Culley D."/>
            <person name="Daum C."/>
            <person name="Ezra D."/>
            <person name="Gonzalez J."/>
            <person name="Henrissat B."/>
            <person name="Kuo A."/>
            <person name="Liang C."/>
            <person name="Lipzen A."/>
            <person name="Lutzoni F."/>
            <person name="Magnuson J."/>
            <person name="Mondo S."/>
            <person name="Nolan M."/>
            <person name="Ohm R."/>
            <person name="Pangilinan J."/>
            <person name="Park H.-J."/>
            <person name="Ramirez L."/>
            <person name="Alfaro M."/>
            <person name="Sun H."/>
            <person name="Tritt A."/>
            <person name="Yoshinaga Y."/>
            <person name="Zwiers L.-H."/>
            <person name="Turgeon B."/>
            <person name="Goodwin S."/>
            <person name="Spatafora J."/>
            <person name="Crous P."/>
            <person name="Grigoriev I."/>
        </authorList>
    </citation>
    <scope>NUCLEOTIDE SEQUENCE</scope>
    <source>
        <strain evidence="1">CBS 379.55</strain>
    </source>
</reference>
<dbReference type="RefSeq" id="XP_033658655.1">
    <property type="nucleotide sequence ID" value="XM_033797384.1"/>
</dbReference>
<evidence type="ECO:0000313" key="1">
    <source>
        <dbReference type="EMBL" id="KAF2281118.1"/>
    </source>
</evidence>